<accession>A0AAE3YNM6</accession>
<reference evidence="3" key="1">
    <citation type="submission" date="2023-07" db="EMBL/GenBank/DDBJ databases">
        <title>Sequencing the genomes of 1000 actinobacteria strains.</title>
        <authorList>
            <person name="Klenk H.-P."/>
        </authorList>
    </citation>
    <scope>NUCLEOTIDE SEQUENCE</scope>
    <source>
        <strain evidence="3">DSM 44707</strain>
    </source>
</reference>
<feature type="domain" description="Pyrrolo-quinoline quinone repeat" evidence="2">
    <location>
        <begin position="300"/>
        <end position="380"/>
    </location>
</feature>
<evidence type="ECO:0000313" key="3">
    <source>
        <dbReference type="EMBL" id="MDR7277148.1"/>
    </source>
</evidence>
<dbReference type="InterPro" id="IPR015943">
    <property type="entry name" value="WD40/YVTN_repeat-like_dom_sf"/>
</dbReference>
<proteinExistence type="predicted"/>
<dbReference type="InterPro" id="IPR002372">
    <property type="entry name" value="PQQ_rpt_dom"/>
</dbReference>
<dbReference type="InterPro" id="IPR011047">
    <property type="entry name" value="Quinoprotein_ADH-like_sf"/>
</dbReference>
<comment type="caution">
    <text evidence="3">The sequence shown here is derived from an EMBL/GenBank/DDBJ whole genome shotgun (WGS) entry which is preliminary data.</text>
</comment>
<dbReference type="Proteomes" id="UP001183643">
    <property type="component" value="Unassembled WGS sequence"/>
</dbReference>
<dbReference type="SMART" id="SM00564">
    <property type="entry name" value="PQQ"/>
    <property type="match status" value="4"/>
</dbReference>
<dbReference type="Gene3D" id="2.130.10.10">
    <property type="entry name" value="YVTN repeat-like/Quinoprotein amine dehydrogenase"/>
    <property type="match status" value="2"/>
</dbReference>
<dbReference type="Pfam" id="PF13360">
    <property type="entry name" value="PQQ_2"/>
    <property type="match status" value="1"/>
</dbReference>
<protein>
    <submittedName>
        <fullName evidence="3">Outer membrane protein assembly factor BamB</fullName>
    </submittedName>
</protein>
<evidence type="ECO:0000259" key="2">
    <source>
        <dbReference type="Pfam" id="PF13360"/>
    </source>
</evidence>
<dbReference type="EMBL" id="JAVDYB010000001">
    <property type="protein sequence ID" value="MDR7277148.1"/>
    <property type="molecule type" value="Genomic_DNA"/>
</dbReference>
<feature type="signal peptide" evidence="1">
    <location>
        <begin position="1"/>
        <end position="28"/>
    </location>
</feature>
<keyword evidence="1" id="KW-0732">Signal</keyword>
<dbReference type="PANTHER" id="PTHR34512">
    <property type="entry name" value="CELL SURFACE PROTEIN"/>
    <property type="match status" value="1"/>
</dbReference>
<keyword evidence="4" id="KW-1185">Reference proteome</keyword>
<evidence type="ECO:0000313" key="4">
    <source>
        <dbReference type="Proteomes" id="UP001183643"/>
    </source>
</evidence>
<name>A0AAE3YNM6_9ACTN</name>
<sequence>MKSSIRAVVALAATVVVAVGLTPGSALAAGQGWWPVPGFTPGNSGYNPAETTITAATVSGLDRDYSLLQDRFVTAPVVGGNRIYVAGWSGLHAYEEGTGQLLWSTVWDTRPVARETTSQLAIAGDRLISLRNHADGGSSLLQVFDLDGQPVARTERMPGTYTGMAVLGDTIVISAPDLSVTTAYRIECVVACELTPVWSTDATMARSVSANGRVLLAGTRDGRYRSEIRDIATGTVTWSLAGRAYQALAANDAGTRFYVSWWDTFQVLDVETGTVTLLGSNVFPQEVAITPTRIYTVYAGRITAFDATDGTQLWRRTFQDDFQKPAVAGGVLYLATAFGRTHVLDAETGDDLMSPLAWILDRPVVTDGKAYLTDTKGLHVYVV</sequence>
<dbReference type="InterPro" id="IPR018391">
    <property type="entry name" value="PQQ_b-propeller_rpt"/>
</dbReference>
<dbReference type="SUPFAM" id="SSF50998">
    <property type="entry name" value="Quinoprotein alcohol dehydrogenase-like"/>
    <property type="match status" value="2"/>
</dbReference>
<dbReference type="PANTHER" id="PTHR34512:SF30">
    <property type="entry name" value="OUTER MEMBRANE PROTEIN ASSEMBLY FACTOR BAMB"/>
    <property type="match status" value="1"/>
</dbReference>
<organism evidence="3 4">
    <name type="scientific">Catenuloplanes atrovinosus</name>
    <dbReference type="NCBI Taxonomy" id="137266"/>
    <lineage>
        <taxon>Bacteria</taxon>
        <taxon>Bacillati</taxon>
        <taxon>Actinomycetota</taxon>
        <taxon>Actinomycetes</taxon>
        <taxon>Micromonosporales</taxon>
        <taxon>Micromonosporaceae</taxon>
        <taxon>Catenuloplanes</taxon>
    </lineage>
</organism>
<dbReference type="AlphaFoldDB" id="A0AAE3YNM6"/>
<evidence type="ECO:0000256" key="1">
    <source>
        <dbReference type="SAM" id="SignalP"/>
    </source>
</evidence>
<dbReference type="RefSeq" id="WP_310369349.1">
    <property type="nucleotide sequence ID" value="NZ_JAVDYB010000001.1"/>
</dbReference>
<feature type="chain" id="PRO_5042128195" evidence="1">
    <location>
        <begin position="29"/>
        <end position="383"/>
    </location>
</feature>
<gene>
    <name evidence="3" type="ORF">J2S41_003926</name>
</gene>